<proteinExistence type="predicted"/>
<name>A0A397U4M9_9GLOM</name>
<dbReference type="EMBL" id="QKWP01002148">
    <property type="protein sequence ID" value="RIB04591.1"/>
    <property type="molecule type" value="Genomic_DNA"/>
</dbReference>
<sequence length="260" mass="30170">MVQYQPLENIFSTIYWKHFDSLDKSNNNFSVGDIVSIAGKFGIENLEQFITIASATIVDKKDSTDEFNSEIIPFNTLYLIFNATVTRDLKTSGETIHFRVETCKYNSCTRNCDIHIPITIYYPIQCSRFNHLRTNLKIGKLLMISGFLYIIKSTVTIIEAMDVDYLKQEISYNTSKNLFQTNTHPFIDLNRIADEISAMTLSIHNNKTKQNDDDNEQKQNIKTEYDPGKEKVKEIKKETEKENRINIKIIITMILNKRLT</sequence>
<accession>A0A397U4M9</accession>
<comment type="caution">
    <text evidence="1">The sequence shown here is derived from an EMBL/GenBank/DDBJ whole genome shotgun (WGS) entry which is preliminary data.</text>
</comment>
<reference evidence="1 2" key="1">
    <citation type="submission" date="2018-06" db="EMBL/GenBank/DDBJ databases">
        <title>Comparative genomics reveals the genomic features of Rhizophagus irregularis, R. cerebriforme, R. diaphanum and Gigaspora rosea, and their symbiotic lifestyle signature.</title>
        <authorList>
            <person name="Morin E."/>
            <person name="San Clemente H."/>
            <person name="Chen E.C.H."/>
            <person name="De La Providencia I."/>
            <person name="Hainaut M."/>
            <person name="Kuo A."/>
            <person name="Kohler A."/>
            <person name="Murat C."/>
            <person name="Tang N."/>
            <person name="Roy S."/>
            <person name="Loubradou J."/>
            <person name="Henrissat B."/>
            <person name="Grigoriev I.V."/>
            <person name="Corradi N."/>
            <person name="Roux C."/>
            <person name="Martin F.M."/>
        </authorList>
    </citation>
    <scope>NUCLEOTIDE SEQUENCE [LARGE SCALE GENOMIC DNA]</scope>
    <source>
        <strain evidence="1 2">DAOM 194757</strain>
    </source>
</reference>
<dbReference type="AlphaFoldDB" id="A0A397U4M9"/>
<evidence type="ECO:0000313" key="2">
    <source>
        <dbReference type="Proteomes" id="UP000266673"/>
    </source>
</evidence>
<gene>
    <name evidence="1" type="ORF">C2G38_2221958</name>
</gene>
<keyword evidence="2" id="KW-1185">Reference proteome</keyword>
<protein>
    <submittedName>
        <fullName evidence="1">Uncharacterized protein</fullName>
    </submittedName>
</protein>
<organism evidence="1 2">
    <name type="scientific">Gigaspora rosea</name>
    <dbReference type="NCBI Taxonomy" id="44941"/>
    <lineage>
        <taxon>Eukaryota</taxon>
        <taxon>Fungi</taxon>
        <taxon>Fungi incertae sedis</taxon>
        <taxon>Mucoromycota</taxon>
        <taxon>Glomeromycotina</taxon>
        <taxon>Glomeromycetes</taxon>
        <taxon>Diversisporales</taxon>
        <taxon>Gigasporaceae</taxon>
        <taxon>Gigaspora</taxon>
    </lineage>
</organism>
<dbReference type="Proteomes" id="UP000266673">
    <property type="component" value="Unassembled WGS sequence"/>
</dbReference>
<evidence type="ECO:0000313" key="1">
    <source>
        <dbReference type="EMBL" id="RIB04591.1"/>
    </source>
</evidence>